<reference evidence="1" key="1">
    <citation type="submission" date="2019-08" db="EMBL/GenBank/DDBJ databases">
        <title>Complete genome sequence of a mangrove-derived Streptomyces xiamenensis.</title>
        <authorList>
            <person name="Xu J."/>
        </authorList>
    </citation>
    <scope>NUCLEOTIDE SEQUENCE</scope>
    <source>
        <strain evidence="1">318</strain>
    </source>
</reference>
<name>A0A0F7G0F5_9ACTN</name>
<dbReference type="HOGENOM" id="CLU_2959116_0_0_11"/>
<sequence>MVRPEPEKAPAPAHRFMPAAPRAPVIFTVHELKRLAGLRERELIEALVNRLLPGDSPPA</sequence>
<dbReference type="AlphaFoldDB" id="A0A0F7G0F5"/>
<evidence type="ECO:0000313" key="1">
    <source>
        <dbReference type="EMBL" id="AKG46109.1"/>
    </source>
</evidence>
<dbReference type="KEGG" id="sxi:SXIM_47250"/>
<dbReference type="EMBL" id="CP009922">
    <property type="protein sequence ID" value="AKG46109.1"/>
    <property type="molecule type" value="Genomic_DNA"/>
</dbReference>
<dbReference type="Proteomes" id="UP000034034">
    <property type="component" value="Chromosome"/>
</dbReference>
<proteinExistence type="predicted"/>
<accession>A0A0F7G0F5</accession>
<organism evidence="1 2">
    <name type="scientific">Streptomyces xiamenensis</name>
    <dbReference type="NCBI Taxonomy" id="408015"/>
    <lineage>
        <taxon>Bacteria</taxon>
        <taxon>Bacillati</taxon>
        <taxon>Actinomycetota</taxon>
        <taxon>Actinomycetes</taxon>
        <taxon>Kitasatosporales</taxon>
        <taxon>Streptomycetaceae</taxon>
        <taxon>Streptomyces</taxon>
    </lineage>
</organism>
<protein>
    <submittedName>
        <fullName evidence="1">Uncharacterized protein</fullName>
    </submittedName>
</protein>
<dbReference type="PATRIC" id="fig|408015.6.peg.4783"/>
<keyword evidence="2" id="KW-1185">Reference proteome</keyword>
<gene>
    <name evidence="1" type="ORF">SXIM_47250</name>
</gene>
<dbReference type="STRING" id="408015.SXIM_47250"/>
<evidence type="ECO:0000313" key="2">
    <source>
        <dbReference type="Proteomes" id="UP000034034"/>
    </source>
</evidence>